<evidence type="ECO:0000256" key="1">
    <source>
        <dbReference type="SAM" id="MobiDB-lite"/>
    </source>
</evidence>
<keyword evidence="2" id="KW-0812">Transmembrane</keyword>
<dbReference type="AlphaFoldDB" id="A0A6J7DT17"/>
<keyword evidence="2" id="KW-0472">Membrane</keyword>
<accession>A0A6J7DT17</accession>
<feature type="transmembrane region" description="Helical" evidence="2">
    <location>
        <begin position="42"/>
        <end position="61"/>
    </location>
</feature>
<evidence type="ECO:0000313" key="3">
    <source>
        <dbReference type="EMBL" id="CAB4873737.1"/>
    </source>
</evidence>
<name>A0A6J7DT17_9ZZZZ</name>
<protein>
    <submittedName>
        <fullName evidence="3">Unannotated protein</fullName>
    </submittedName>
</protein>
<feature type="compositionally biased region" description="Polar residues" evidence="1">
    <location>
        <begin position="99"/>
        <end position="116"/>
    </location>
</feature>
<feature type="region of interest" description="Disordered" evidence="1">
    <location>
        <begin position="95"/>
        <end position="116"/>
    </location>
</feature>
<reference evidence="3" key="1">
    <citation type="submission" date="2020-05" db="EMBL/GenBank/DDBJ databases">
        <authorList>
            <person name="Chiriac C."/>
            <person name="Salcher M."/>
            <person name="Ghai R."/>
            <person name="Kavagutti S V."/>
        </authorList>
    </citation>
    <scope>NUCLEOTIDE SEQUENCE</scope>
</reference>
<proteinExistence type="predicted"/>
<sequence>MMMGDTSRERLVVMTLTTPFGTPASSRRAANASVVSGVSSAGLMIAVHPAAIAGATFRVAIAMGKFHGVMRNDGPTGRFETIIVPVPSGFEPYRPLMRTASSENQRRNSPPYVTSP</sequence>
<organism evidence="3">
    <name type="scientific">freshwater metagenome</name>
    <dbReference type="NCBI Taxonomy" id="449393"/>
    <lineage>
        <taxon>unclassified sequences</taxon>
        <taxon>metagenomes</taxon>
        <taxon>ecological metagenomes</taxon>
    </lineage>
</organism>
<gene>
    <name evidence="3" type="ORF">UFOPK3364_00893</name>
</gene>
<evidence type="ECO:0000256" key="2">
    <source>
        <dbReference type="SAM" id="Phobius"/>
    </source>
</evidence>
<keyword evidence="2" id="KW-1133">Transmembrane helix</keyword>
<dbReference type="EMBL" id="CAFBLO010000096">
    <property type="protein sequence ID" value="CAB4873737.1"/>
    <property type="molecule type" value="Genomic_DNA"/>
</dbReference>